<gene>
    <name evidence="1" type="ORF">COMA2_60042</name>
</gene>
<dbReference type="STRING" id="1742973.COMA2_60042"/>
<sequence>MNDPLKLTPFSGKMEYERAERWAVDRPIRIEDSRAECADNISPRRFVRLDNLSRQLIGIDHDGAASPEHFRNRAFPGRHATSQTDKYHGGGAYHALCRTTKGD</sequence>
<dbReference type="Proteomes" id="UP000198736">
    <property type="component" value="Unassembled WGS sequence"/>
</dbReference>
<organism evidence="1 2">
    <name type="scientific">Candidatus Nitrospira nitrificans</name>
    <dbReference type="NCBI Taxonomy" id="1742973"/>
    <lineage>
        <taxon>Bacteria</taxon>
        <taxon>Pseudomonadati</taxon>
        <taxon>Nitrospirota</taxon>
        <taxon>Nitrospiria</taxon>
        <taxon>Nitrospirales</taxon>
        <taxon>Nitrospiraceae</taxon>
        <taxon>Nitrospira</taxon>
    </lineage>
</organism>
<accession>A0A0S4LQL4</accession>
<name>A0A0S4LQL4_9BACT</name>
<dbReference type="EMBL" id="CZPZ01000033">
    <property type="protein sequence ID" value="CUS38896.1"/>
    <property type="molecule type" value="Genomic_DNA"/>
</dbReference>
<protein>
    <submittedName>
        <fullName evidence="1">Uncharacterized protein</fullName>
    </submittedName>
</protein>
<evidence type="ECO:0000313" key="2">
    <source>
        <dbReference type="Proteomes" id="UP000198736"/>
    </source>
</evidence>
<reference evidence="2" key="1">
    <citation type="submission" date="2015-10" db="EMBL/GenBank/DDBJ databases">
        <authorList>
            <person name="Luecker S."/>
            <person name="Luecker S."/>
        </authorList>
    </citation>
    <scope>NUCLEOTIDE SEQUENCE [LARGE SCALE GENOMIC DNA]</scope>
</reference>
<evidence type="ECO:0000313" key="1">
    <source>
        <dbReference type="EMBL" id="CUS38896.1"/>
    </source>
</evidence>
<proteinExistence type="predicted"/>
<dbReference type="AlphaFoldDB" id="A0A0S4LQL4"/>
<keyword evidence="2" id="KW-1185">Reference proteome</keyword>